<gene>
    <name evidence="2" type="ORF">KFL_003330040</name>
</gene>
<dbReference type="CDD" id="cd00865">
    <property type="entry name" value="PEBP_bact_arch"/>
    <property type="match status" value="1"/>
</dbReference>
<organism evidence="2 3">
    <name type="scientific">Klebsormidium nitens</name>
    <name type="common">Green alga</name>
    <name type="synonym">Ulothrix nitens</name>
    <dbReference type="NCBI Taxonomy" id="105231"/>
    <lineage>
        <taxon>Eukaryota</taxon>
        <taxon>Viridiplantae</taxon>
        <taxon>Streptophyta</taxon>
        <taxon>Klebsormidiophyceae</taxon>
        <taxon>Klebsormidiales</taxon>
        <taxon>Klebsormidiaceae</taxon>
        <taxon>Klebsormidium</taxon>
    </lineage>
</organism>
<dbReference type="PANTHER" id="PTHR30289">
    <property type="entry name" value="UNCHARACTERIZED PROTEIN YBCL-RELATED"/>
    <property type="match status" value="1"/>
</dbReference>
<dbReference type="OrthoDB" id="10251855at2759"/>
<accession>A0A1Y1I9A3</accession>
<dbReference type="OMA" id="VHWVAYN"/>
<dbReference type="SUPFAM" id="SSF49777">
    <property type="entry name" value="PEBP-like"/>
    <property type="match status" value="1"/>
</dbReference>
<evidence type="ECO:0000313" key="3">
    <source>
        <dbReference type="Proteomes" id="UP000054558"/>
    </source>
</evidence>
<keyword evidence="3" id="KW-1185">Reference proteome</keyword>
<sequence>MADEFRLNSSNFKDGGHIPRKHTADGTVDKKDISPQLSWHNVPEGTESLALIMEDLDAPDPDSPIVPWVHWVVVNIPPTLHGLPENFRVHGLDESEIKKEHQGIAEGYNDFKQPGYRGPAPPTAAAHRFEIRLYALDKMFEKLPNKITKPVLEDAMEGHILGEAKLTGMHGHEKMGPRGNDSYIPPGHPMTSPAQMR</sequence>
<feature type="region of interest" description="Disordered" evidence="1">
    <location>
        <begin position="1"/>
        <end position="40"/>
    </location>
</feature>
<feature type="compositionally biased region" description="Basic and acidic residues" evidence="1">
    <location>
        <begin position="14"/>
        <end position="33"/>
    </location>
</feature>
<dbReference type="EMBL" id="DF237282">
    <property type="protein sequence ID" value="GAQ87123.1"/>
    <property type="molecule type" value="Genomic_DNA"/>
</dbReference>
<proteinExistence type="predicted"/>
<dbReference type="Proteomes" id="UP000054558">
    <property type="component" value="Unassembled WGS sequence"/>
</dbReference>
<evidence type="ECO:0000256" key="1">
    <source>
        <dbReference type="SAM" id="MobiDB-lite"/>
    </source>
</evidence>
<dbReference type="Gene3D" id="3.90.280.10">
    <property type="entry name" value="PEBP-like"/>
    <property type="match status" value="1"/>
</dbReference>
<feature type="region of interest" description="Disordered" evidence="1">
    <location>
        <begin position="170"/>
        <end position="197"/>
    </location>
</feature>
<dbReference type="AlphaFoldDB" id="A0A1Y1I9A3"/>
<protein>
    <submittedName>
        <fullName evidence="2">PEBP (Phosphatidylethanolamine-binding protein) family protein</fullName>
    </submittedName>
</protein>
<dbReference type="NCBIfam" id="TIGR00481">
    <property type="entry name" value="YbhB/YbcL family Raf kinase inhibitor-like protein"/>
    <property type="match status" value="1"/>
</dbReference>
<dbReference type="InterPro" id="IPR008914">
    <property type="entry name" value="PEBP"/>
</dbReference>
<name>A0A1Y1I9A3_KLENI</name>
<dbReference type="InterPro" id="IPR036610">
    <property type="entry name" value="PEBP-like_sf"/>
</dbReference>
<dbReference type="Pfam" id="PF01161">
    <property type="entry name" value="PBP"/>
    <property type="match status" value="1"/>
</dbReference>
<evidence type="ECO:0000313" key="2">
    <source>
        <dbReference type="EMBL" id="GAQ87123.1"/>
    </source>
</evidence>
<dbReference type="PANTHER" id="PTHR30289:SF1">
    <property type="entry name" value="PEBP (PHOSPHATIDYLETHANOLAMINE-BINDING PROTEIN) FAMILY PROTEIN"/>
    <property type="match status" value="1"/>
</dbReference>
<dbReference type="STRING" id="105231.A0A1Y1I9A3"/>
<reference evidence="2 3" key="1">
    <citation type="journal article" date="2014" name="Nat. Commun.">
        <title>Klebsormidium flaccidum genome reveals primary factors for plant terrestrial adaptation.</title>
        <authorList>
            <person name="Hori K."/>
            <person name="Maruyama F."/>
            <person name="Fujisawa T."/>
            <person name="Togashi T."/>
            <person name="Yamamoto N."/>
            <person name="Seo M."/>
            <person name="Sato S."/>
            <person name="Yamada T."/>
            <person name="Mori H."/>
            <person name="Tajima N."/>
            <person name="Moriyama T."/>
            <person name="Ikeuchi M."/>
            <person name="Watanabe M."/>
            <person name="Wada H."/>
            <person name="Kobayashi K."/>
            <person name="Saito M."/>
            <person name="Masuda T."/>
            <person name="Sasaki-Sekimoto Y."/>
            <person name="Mashiguchi K."/>
            <person name="Awai K."/>
            <person name="Shimojima M."/>
            <person name="Masuda S."/>
            <person name="Iwai M."/>
            <person name="Nobusawa T."/>
            <person name="Narise T."/>
            <person name="Kondo S."/>
            <person name="Saito H."/>
            <person name="Sato R."/>
            <person name="Murakawa M."/>
            <person name="Ihara Y."/>
            <person name="Oshima-Yamada Y."/>
            <person name="Ohtaka K."/>
            <person name="Satoh M."/>
            <person name="Sonobe K."/>
            <person name="Ishii M."/>
            <person name="Ohtani R."/>
            <person name="Kanamori-Sato M."/>
            <person name="Honoki R."/>
            <person name="Miyazaki D."/>
            <person name="Mochizuki H."/>
            <person name="Umetsu J."/>
            <person name="Higashi K."/>
            <person name="Shibata D."/>
            <person name="Kamiya Y."/>
            <person name="Sato N."/>
            <person name="Nakamura Y."/>
            <person name="Tabata S."/>
            <person name="Ida S."/>
            <person name="Kurokawa K."/>
            <person name="Ohta H."/>
        </authorList>
    </citation>
    <scope>NUCLEOTIDE SEQUENCE [LARGE SCALE GENOMIC DNA]</scope>
    <source>
        <strain evidence="2 3">NIES-2285</strain>
    </source>
</reference>
<dbReference type="InterPro" id="IPR005247">
    <property type="entry name" value="YbhB_YbcL/LppC-like"/>
</dbReference>